<dbReference type="PROSITE" id="PS01031">
    <property type="entry name" value="SHSP"/>
    <property type="match status" value="1"/>
</dbReference>
<dbReference type="Proteomes" id="UP000231501">
    <property type="component" value="Unassembled WGS sequence"/>
</dbReference>
<evidence type="ECO:0000256" key="1">
    <source>
        <dbReference type="PROSITE-ProRule" id="PRU00285"/>
    </source>
</evidence>
<feature type="domain" description="SHSP" evidence="3">
    <location>
        <begin position="38"/>
        <end position="150"/>
    </location>
</feature>
<dbReference type="SUPFAM" id="SSF49764">
    <property type="entry name" value="HSP20-like chaperones"/>
    <property type="match status" value="1"/>
</dbReference>
<dbReference type="Gene3D" id="2.60.40.790">
    <property type="match status" value="1"/>
</dbReference>
<sequence>MFDTVFHRPQGLLEQLTQLQQALSRSRSPDGFADSIRSAMAGSFPPINVGRTERSIEVYAFASGLDAQAIDVTVERGVLRISGERKPTERGSSDGVQLYAAERWHGRFSRAVALPDDADTSSVDAHYRDGVLRVTVGLREAARPQRINVQ</sequence>
<dbReference type="InterPro" id="IPR031107">
    <property type="entry name" value="Small_HSP"/>
</dbReference>
<comment type="similarity">
    <text evidence="1 2">Belongs to the small heat shock protein (HSP20) family.</text>
</comment>
<dbReference type="RefSeq" id="WP_099864187.1">
    <property type="nucleotide sequence ID" value="NZ_PEOG01000105.1"/>
</dbReference>
<evidence type="ECO:0000313" key="5">
    <source>
        <dbReference type="Proteomes" id="UP000231501"/>
    </source>
</evidence>
<evidence type="ECO:0000259" key="3">
    <source>
        <dbReference type="PROSITE" id="PS01031"/>
    </source>
</evidence>
<keyword evidence="5" id="KW-1185">Reference proteome</keyword>
<accession>A0A2G9C5A7</accession>
<dbReference type="InterPro" id="IPR002068">
    <property type="entry name" value="A-crystallin/Hsp20_dom"/>
</dbReference>
<dbReference type="PANTHER" id="PTHR11527">
    <property type="entry name" value="HEAT-SHOCK PROTEIN 20 FAMILY MEMBER"/>
    <property type="match status" value="1"/>
</dbReference>
<dbReference type="InterPro" id="IPR008978">
    <property type="entry name" value="HSP20-like_chaperone"/>
</dbReference>
<organism evidence="4 5">
    <name type="scientific">Roseateles chitinivorans</name>
    <dbReference type="NCBI Taxonomy" id="2917965"/>
    <lineage>
        <taxon>Bacteria</taxon>
        <taxon>Pseudomonadati</taxon>
        <taxon>Pseudomonadota</taxon>
        <taxon>Betaproteobacteria</taxon>
        <taxon>Burkholderiales</taxon>
        <taxon>Sphaerotilaceae</taxon>
        <taxon>Roseateles</taxon>
    </lineage>
</organism>
<dbReference type="CDD" id="cd06464">
    <property type="entry name" value="ACD_sHsps-like"/>
    <property type="match status" value="1"/>
</dbReference>
<gene>
    <name evidence="4" type="ORF">CS062_23530</name>
</gene>
<proteinExistence type="inferred from homology"/>
<comment type="caution">
    <text evidence="4">The sequence shown here is derived from an EMBL/GenBank/DDBJ whole genome shotgun (WGS) entry which is preliminary data.</text>
</comment>
<evidence type="ECO:0000313" key="4">
    <source>
        <dbReference type="EMBL" id="PIM50719.1"/>
    </source>
</evidence>
<dbReference type="OrthoDB" id="9808910at2"/>
<protein>
    <submittedName>
        <fullName evidence="4">Heat-shock protein Hsp20</fullName>
    </submittedName>
</protein>
<evidence type="ECO:0000256" key="2">
    <source>
        <dbReference type="RuleBase" id="RU003616"/>
    </source>
</evidence>
<dbReference type="Pfam" id="PF00011">
    <property type="entry name" value="HSP20"/>
    <property type="match status" value="1"/>
</dbReference>
<dbReference type="EMBL" id="PEOG01000105">
    <property type="protein sequence ID" value="PIM50719.1"/>
    <property type="molecule type" value="Genomic_DNA"/>
</dbReference>
<name>A0A2G9C5A7_9BURK</name>
<reference evidence="4 5" key="1">
    <citation type="submission" date="2017-11" db="EMBL/GenBank/DDBJ databases">
        <title>Draft genome sequence of Mitsuaria sp. HWN-4.</title>
        <authorList>
            <person name="Gundlapally S.R."/>
        </authorList>
    </citation>
    <scope>NUCLEOTIDE SEQUENCE [LARGE SCALE GENOMIC DNA]</scope>
    <source>
        <strain evidence="4 5">HWN-4</strain>
    </source>
</reference>
<dbReference type="AlphaFoldDB" id="A0A2G9C5A7"/>